<protein>
    <submittedName>
        <fullName evidence="1">Uncharacterized protein</fullName>
    </submittedName>
</protein>
<accession>A0A232EFH1</accession>
<gene>
    <name evidence="1" type="ORF">TSAR_011401</name>
</gene>
<organism evidence="1 2">
    <name type="scientific">Trichomalopsis sarcophagae</name>
    <dbReference type="NCBI Taxonomy" id="543379"/>
    <lineage>
        <taxon>Eukaryota</taxon>
        <taxon>Metazoa</taxon>
        <taxon>Ecdysozoa</taxon>
        <taxon>Arthropoda</taxon>
        <taxon>Hexapoda</taxon>
        <taxon>Insecta</taxon>
        <taxon>Pterygota</taxon>
        <taxon>Neoptera</taxon>
        <taxon>Endopterygota</taxon>
        <taxon>Hymenoptera</taxon>
        <taxon>Apocrita</taxon>
        <taxon>Proctotrupomorpha</taxon>
        <taxon>Chalcidoidea</taxon>
        <taxon>Pteromalidae</taxon>
        <taxon>Pteromalinae</taxon>
        <taxon>Trichomalopsis</taxon>
    </lineage>
</organism>
<proteinExistence type="predicted"/>
<evidence type="ECO:0000313" key="1">
    <source>
        <dbReference type="EMBL" id="OXU17078.1"/>
    </source>
</evidence>
<dbReference type="AlphaFoldDB" id="A0A232EFH1"/>
<sequence>MLINTVLLVHLDRQKNILQNHPLLKYDT</sequence>
<keyword evidence="2" id="KW-1185">Reference proteome</keyword>
<comment type="caution">
    <text evidence="1">The sequence shown here is derived from an EMBL/GenBank/DDBJ whole genome shotgun (WGS) entry which is preliminary data.</text>
</comment>
<dbReference type="Proteomes" id="UP000215335">
    <property type="component" value="Unassembled WGS sequence"/>
</dbReference>
<reference evidence="1 2" key="1">
    <citation type="journal article" date="2017" name="Curr. Biol.">
        <title>The Evolution of Venom by Co-option of Single-Copy Genes.</title>
        <authorList>
            <person name="Martinson E.O."/>
            <person name="Mrinalini"/>
            <person name="Kelkar Y.D."/>
            <person name="Chang C.H."/>
            <person name="Werren J.H."/>
        </authorList>
    </citation>
    <scope>NUCLEOTIDE SEQUENCE [LARGE SCALE GENOMIC DNA]</scope>
    <source>
        <strain evidence="1 2">Alberta</strain>
        <tissue evidence="1">Whole body</tissue>
    </source>
</reference>
<name>A0A232EFH1_9HYME</name>
<dbReference type="EMBL" id="NNAY01005040">
    <property type="protein sequence ID" value="OXU17078.1"/>
    <property type="molecule type" value="Genomic_DNA"/>
</dbReference>
<evidence type="ECO:0000313" key="2">
    <source>
        <dbReference type="Proteomes" id="UP000215335"/>
    </source>
</evidence>